<reference evidence="5" key="1">
    <citation type="submission" date="2023-08" db="EMBL/GenBank/DDBJ databases">
        <title>Genomic characterization of piscicolin 126 produced by Carnobacterium maltaromaticum CM22 strain isolated from salmon (Salmo salar).</title>
        <authorList>
            <person name="Gonzalez-Gragera E."/>
            <person name="Garcia-Lopez J.D."/>
            <person name="Teso-Perez C."/>
            <person name="Gimenez-Hernandez I."/>
            <person name="Peralta-Sanchez J.M."/>
            <person name="Valdivia E."/>
            <person name="Montalban-Lopez M."/>
            <person name="Martin-Platero A.M."/>
            <person name="Banos A."/>
            <person name="Martinez-Bueno M."/>
        </authorList>
    </citation>
    <scope>NUCLEOTIDE SEQUENCE</scope>
    <source>
        <strain evidence="5">CM22</strain>
    </source>
</reference>
<dbReference type="Pfam" id="PF00313">
    <property type="entry name" value="CSD"/>
    <property type="match status" value="1"/>
</dbReference>
<organism evidence="5 6">
    <name type="scientific">Carnobacterium maltaromaticum</name>
    <name type="common">Carnobacterium piscicola</name>
    <dbReference type="NCBI Taxonomy" id="2751"/>
    <lineage>
        <taxon>Bacteria</taxon>
        <taxon>Bacillati</taxon>
        <taxon>Bacillota</taxon>
        <taxon>Bacilli</taxon>
        <taxon>Lactobacillales</taxon>
        <taxon>Carnobacteriaceae</taxon>
        <taxon>Carnobacterium</taxon>
    </lineage>
</organism>
<dbReference type="InterPro" id="IPR012340">
    <property type="entry name" value="NA-bd_OB-fold"/>
</dbReference>
<dbReference type="Gene3D" id="2.40.50.140">
    <property type="entry name" value="Nucleic acid-binding proteins"/>
    <property type="match status" value="1"/>
</dbReference>
<dbReference type="InterPro" id="IPR011129">
    <property type="entry name" value="CSD"/>
</dbReference>
<evidence type="ECO:0000313" key="6">
    <source>
        <dbReference type="Proteomes" id="UP001290462"/>
    </source>
</evidence>
<dbReference type="SMART" id="SM00357">
    <property type="entry name" value="CSP"/>
    <property type="match status" value="1"/>
</dbReference>
<evidence type="ECO:0000256" key="2">
    <source>
        <dbReference type="ARBA" id="ARBA00022490"/>
    </source>
</evidence>
<dbReference type="PROSITE" id="PS51857">
    <property type="entry name" value="CSD_2"/>
    <property type="match status" value="1"/>
</dbReference>
<dbReference type="Proteomes" id="UP001290462">
    <property type="component" value="Unassembled WGS sequence"/>
</dbReference>
<dbReference type="AlphaFoldDB" id="A0AAW9K3Z0"/>
<dbReference type="InterPro" id="IPR002059">
    <property type="entry name" value="CSP_DNA-bd"/>
</dbReference>
<evidence type="ECO:0000259" key="4">
    <source>
        <dbReference type="PROSITE" id="PS51857"/>
    </source>
</evidence>
<comment type="caution">
    <text evidence="5">The sequence shown here is derived from an EMBL/GenBank/DDBJ whole genome shotgun (WGS) entry which is preliminary data.</text>
</comment>
<dbReference type="GeneID" id="83606157"/>
<dbReference type="CDD" id="cd04458">
    <property type="entry name" value="CSP_CDS"/>
    <property type="match status" value="1"/>
</dbReference>
<dbReference type="PANTHER" id="PTHR11544">
    <property type="entry name" value="COLD SHOCK DOMAIN CONTAINING PROTEINS"/>
    <property type="match status" value="1"/>
</dbReference>
<dbReference type="GO" id="GO:0005737">
    <property type="term" value="C:cytoplasm"/>
    <property type="evidence" value="ECO:0007669"/>
    <property type="project" value="UniProtKB-SubCell"/>
</dbReference>
<dbReference type="SUPFAM" id="SSF50249">
    <property type="entry name" value="Nucleic acid-binding proteins"/>
    <property type="match status" value="1"/>
</dbReference>
<dbReference type="EMBL" id="JAVBVO010000005">
    <property type="protein sequence ID" value="MDZ5760485.1"/>
    <property type="molecule type" value="Genomic_DNA"/>
</dbReference>
<evidence type="ECO:0000256" key="1">
    <source>
        <dbReference type="ARBA" id="ARBA00004496"/>
    </source>
</evidence>
<evidence type="ECO:0000256" key="3">
    <source>
        <dbReference type="RuleBase" id="RU000408"/>
    </source>
</evidence>
<proteinExistence type="predicted"/>
<protein>
    <submittedName>
        <fullName evidence="5">Cold shock domain-containing protein</fullName>
    </submittedName>
</protein>
<dbReference type="PROSITE" id="PS00352">
    <property type="entry name" value="CSD_1"/>
    <property type="match status" value="1"/>
</dbReference>
<evidence type="ECO:0000313" key="5">
    <source>
        <dbReference type="EMBL" id="MDZ5760485.1"/>
    </source>
</evidence>
<name>A0AAW9K3Z0_CARML</name>
<dbReference type="GO" id="GO:0003676">
    <property type="term" value="F:nucleic acid binding"/>
    <property type="evidence" value="ECO:0007669"/>
    <property type="project" value="InterPro"/>
</dbReference>
<dbReference type="InterPro" id="IPR050181">
    <property type="entry name" value="Cold_shock_domain"/>
</dbReference>
<feature type="domain" description="CSD" evidence="4">
    <location>
        <begin position="1"/>
        <end position="65"/>
    </location>
</feature>
<dbReference type="RefSeq" id="WP_015076283.1">
    <property type="nucleotide sequence ID" value="NZ_BJOJ01000007.1"/>
</dbReference>
<gene>
    <name evidence="5" type="ORF">RAK27_17735</name>
</gene>
<dbReference type="PIRSF" id="PIRSF002599">
    <property type="entry name" value="Cold_shock_A"/>
    <property type="match status" value="1"/>
</dbReference>
<dbReference type="InterPro" id="IPR019844">
    <property type="entry name" value="CSD_CS"/>
</dbReference>
<accession>A0AAW9K3Z0</accession>
<keyword evidence="2" id="KW-0963">Cytoplasm</keyword>
<comment type="subcellular location">
    <subcellularLocation>
        <location evidence="1 3">Cytoplasm</location>
    </subcellularLocation>
</comment>
<sequence length="69" mass="7732">MENGTVKWFSTEKGYGFIEYNDGEDLFVHFTGIEGEGFKTLSEGQHVSFVVLEGTRGLQATQVNVLEKE</sequence>
<dbReference type="PRINTS" id="PR00050">
    <property type="entry name" value="COLDSHOCK"/>
</dbReference>
<dbReference type="InterPro" id="IPR012156">
    <property type="entry name" value="Cold_shock_CspA"/>
</dbReference>